<proteinExistence type="predicted"/>
<comment type="caution">
    <text evidence="2">The sequence shown here is derived from an EMBL/GenBank/DDBJ whole genome shotgun (WGS) entry which is preliminary data.</text>
</comment>
<dbReference type="OrthoDB" id="3416645at2"/>
<name>A0A6H9YFT2_9ACTN</name>
<dbReference type="AlphaFoldDB" id="A0A6H9YFT2"/>
<dbReference type="Pfam" id="PF15575">
    <property type="entry name" value="Imm49"/>
    <property type="match status" value="1"/>
</dbReference>
<feature type="region of interest" description="Disordered" evidence="1">
    <location>
        <begin position="169"/>
        <end position="188"/>
    </location>
</feature>
<protein>
    <submittedName>
        <fullName evidence="2">Immunity 49 family protein</fullName>
    </submittedName>
</protein>
<dbReference type="InterPro" id="IPR029074">
    <property type="entry name" value="Imm49"/>
</dbReference>
<evidence type="ECO:0000313" key="3">
    <source>
        <dbReference type="Proteomes" id="UP000468735"/>
    </source>
</evidence>
<organism evidence="2 3">
    <name type="scientific">Actinomadura rudentiformis</name>
    <dbReference type="NCBI Taxonomy" id="359158"/>
    <lineage>
        <taxon>Bacteria</taxon>
        <taxon>Bacillati</taxon>
        <taxon>Actinomycetota</taxon>
        <taxon>Actinomycetes</taxon>
        <taxon>Streptosporangiales</taxon>
        <taxon>Thermomonosporaceae</taxon>
        <taxon>Actinomadura</taxon>
    </lineage>
</organism>
<sequence>MCADRHEVDESAIAKALGAVPDQLSEDTSRAENGGPFGIEMLSDMLLDYVAARSAEIDPRFESRESWTALKSAAELAADYVAAQHTPVGEVARAFVEYLGVGFGFTVTDEERVYTSDWIHAFHLALICRDGAKLVRLYDLLQGLPDGPETVYARALAIRWADVAGLLSQDGDEPHGPDGSPGPARTPYPVKLDGARSPGDEVTLLRALVQGDAAGFQTALAEAIARHREKAGAGRVRDLIAWGPLALAALAHESGVPVEVESGYLPVRLVTEAGPRTAEAGEPIPRPEYSRQDNAEWIERLEGKAAEGLTRLFGPRIVLGYRCSAFQRFAQDRLRAFSVRSVLDPAAEDPRQWADLVVASEATCAAFRLAAAPRESEVEVTVAGRTGSVPAPGPNSDSSHWSYAKAVAFALAARPADDLTFLGGVADEVFAKSSGADPTSRPTLSPCGPSWPEGTPGPIWTRRWPRRAAMTTGSACATRASSCSTAWPQTIRRASTRRWPKPWTFTGSTTRWATASTTPMG</sequence>
<dbReference type="Proteomes" id="UP000468735">
    <property type="component" value="Unassembled WGS sequence"/>
</dbReference>
<gene>
    <name evidence="2" type="ORF">F8566_48985</name>
</gene>
<reference evidence="2 3" key="1">
    <citation type="submission" date="2019-09" db="EMBL/GenBank/DDBJ databases">
        <title>Actinomadura physcomitrii sp. nov., a novel actinomycete isolated from moss [Physcomitrium sphaericum (Ludw) Fuernr].</title>
        <authorList>
            <person name="Zhuang X."/>
            <person name="Liu C."/>
        </authorList>
    </citation>
    <scope>NUCLEOTIDE SEQUENCE [LARGE SCALE GENOMIC DNA]</scope>
    <source>
        <strain evidence="2 3">HMC1</strain>
    </source>
</reference>
<feature type="region of interest" description="Disordered" evidence="1">
    <location>
        <begin position="433"/>
        <end position="458"/>
    </location>
</feature>
<evidence type="ECO:0000313" key="2">
    <source>
        <dbReference type="EMBL" id="KAB2339079.1"/>
    </source>
</evidence>
<keyword evidence="3" id="KW-1185">Reference proteome</keyword>
<evidence type="ECO:0000256" key="1">
    <source>
        <dbReference type="SAM" id="MobiDB-lite"/>
    </source>
</evidence>
<accession>A0A6H9YFT2</accession>
<dbReference type="EMBL" id="WBMT01000038">
    <property type="protein sequence ID" value="KAB2339079.1"/>
    <property type="molecule type" value="Genomic_DNA"/>
</dbReference>